<feature type="region of interest" description="Disordered" evidence="5">
    <location>
        <begin position="359"/>
        <end position="385"/>
    </location>
</feature>
<organism evidence="8 9">
    <name type="scientific">Venturia nashicola</name>
    <dbReference type="NCBI Taxonomy" id="86259"/>
    <lineage>
        <taxon>Eukaryota</taxon>
        <taxon>Fungi</taxon>
        <taxon>Dikarya</taxon>
        <taxon>Ascomycota</taxon>
        <taxon>Pezizomycotina</taxon>
        <taxon>Dothideomycetes</taxon>
        <taxon>Pleosporomycetidae</taxon>
        <taxon>Venturiales</taxon>
        <taxon>Venturiaceae</taxon>
        <taxon>Venturia</taxon>
    </lineage>
</organism>
<feature type="region of interest" description="Disordered" evidence="5">
    <location>
        <begin position="417"/>
        <end position="484"/>
    </location>
</feature>
<evidence type="ECO:0000256" key="6">
    <source>
        <dbReference type="SAM" id="Phobius"/>
    </source>
</evidence>
<dbReference type="InterPro" id="IPR006694">
    <property type="entry name" value="Fatty_acid_hydroxylase"/>
</dbReference>
<dbReference type="GO" id="GO:0016491">
    <property type="term" value="F:oxidoreductase activity"/>
    <property type="evidence" value="ECO:0007669"/>
    <property type="project" value="InterPro"/>
</dbReference>
<comment type="caution">
    <text evidence="8">The sequence shown here is derived from an EMBL/GenBank/DDBJ whole genome shotgun (WGS) entry which is preliminary data.</text>
</comment>
<protein>
    <submittedName>
        <fullName evidence="8">Sphingolipid C4-hydroxylase sur2</fullName>
    </submittedName>
</protein>
<evidence type="ECO:0000256" key="2">
    <source>
        <dbReference type="ARBA" id="ARBA00022692"/>
    </source>
</evidence>
<dbReference type="GO" id="GO:0005506">
    <property type="term" value="F:iron ion binding"/>
    <property type="evidence" value="ECO:0007669"/>
    <property type="project" value="InterPro"/>
</dbReference>
<gene>
    <name evidence="8" type="ORF">E6O75_ATG10644</name>
</gene>
<evidence type="ECO:0000313" key="8">
    <source>
        <dbReference type="EMBL" id="TID17999.1"/>
    </source>
</evidence>
<dbReference type="AlphaFoldDB" id="A0A4Z1P1R6"/>
<dbReference type="STRING" id="86259.A0A4Z1P1R6"/>
<evidence type="ECO:0000313" key="9">
    <source>
        <dbReference type="Proteomes" id="UP000298493"/>
    </source>
</evidence>
<comment type="subcellular location">
    <subcellularLocation>
        <location evidence="1">Membrane</location>
    </subcellularLocation>
</comment>
<dbReference type="Pfam" id="PF04116">
    <property type="entry name" value="FA_hydroxylase"/>
    <property type="match status" value="1"/>
</dbReference>
<feature type="domain" description="Fatty acid hydroxylase" evidence="7">
    <location>
        <begin position="206"/>
        <end position="340"/>
    </location>
</feature>
<name>A0A4Z1P1R6_9PEZI</name>
<proteinExistence type="predicted"/>
<evidence type="ECO:0000256" key="5">
    <source>
        <dbReference type="SAM" id="MobiDB-lite"/>
    </source>
</evidence>
<feature type="transmembrane region" description="Helical" evidence="6">
    <location>
        <begin position="33"/>
        <end position="54"/>
    </location>
</feature>
<evidence type="ECO:0000256" key="1">
    <source>
        <dbReference type="ARBA" id="ARBA00004370"/>
    </source>
</evidence>
<accession>A0A4Z1P1R6</accession>
<sequence>MAFNNTASSFPLPPLPEYQLKPLPDLIWWCPDYALTLALPILAYWIVSLFFHLIDTYDLFPQYRLHTPVELVTRNHASRVDVFRDVVLQQIIQTIFGLALTVFDPEPTFGKESYDVAVWAQRIRIAERAIPTILGGLGLDAVGMAKNLASFSPTIAAVLAGGQYPSLQQMVTINGEAISVPAFATWEVVAAKAIYYWLVPALQFGVGTLIVDSWQYFWHRAMHMNKWLYTTFHSRHHRLYVPYAYGALYNHPVEGFLLDTLGTGLAYLVVGMSVRQSMWFFTCSTIKTVDDHCGYRLPWDPLQHITSNNAEYHDIHHQSWGIKTNFSQPFFTFWDRFLGTMWTGGDVSARYARSKTAAEAKYNRSHPMSGSGAVEPETPSESIAPYEEPDHLQANELASIPPRTPQGKARAQAVAGRQQVLDDKEGGGAQVLGEEADEERRAQSALRRSTRKKNSISSEAAMKGLKDRVSGSLPTGVPRVDSRR</sequence>
<dbReference type="InterPro" id="IPR050307">
    <property type="entry name" value="Sterol_Desaturase_Related"/>
</dbReference>
<evidence type="ECO:0000256" key="4">
    <source>
        <dbReference type="ARBA" id="ARBA00023136"/>
    </source>
</evidence>
<keyword evidence="4 6" id="KW-0472">Membrane</keyword>
<evidence type="ECO:0000256" key="3">
    <source>
        <dbReference type="ARBA" id="ARBA00022989"/>
    </source>
</evidence>
<reference evidence="8 9" key="1">
    <citation type="submission" date="2019-04" db="EMBL/GenBank/DDBJ databases">
        <title>High contiguity whole genome sequence and gene annotation resource for two Venturia nashicola isolates.</title>
        <authorList>
            <person name="Prokchorchik M."/>
            <person name="Won K."/>
            <person name="Lee Y."/>
            <person name="Choi E.D."/>
            <person name="Segonzac C."/>
            <person name="Sohn K.H."/>
        </authorList>
    </citation>
    <scope>NUCLEOTIDE SEQUENCE [LARGE SCALE GENOMIC DNA]</scope>
    <source>
        <strain evidence="8 9">PRI2</strain>
    </source>
</reference>
<dbReference type="GO" id="GO:0008610">
    <property type="term" value="P:lipid biosynthetic process"/>
    <property type="evidence" value="ECO:0007669"/>
    <property type="project" value="InterPro"/>
</dbReference>
<keyword evidence="9" id="KW-1185">Reference proteome</keyword>
<dbReference type="GO" id="GO:0016020">
    <property type="term" value="C:membrane"/>
    <property type="evidence" value="ECO:0007669"/>
    <property type="project" value="UniProtKB-SubCell"/>
</dbReference>
<evidence type="ECO:0000259" key="7">
    <source>
        <dbReference type="Pfam" id="PF04116"/>
    </source>
</evidence>
<dbReference type="PANTHER" id="PTHR11863">
    <property type="entry name" value="STEROL DESATURASE"/>
    <property type="match status" value="1"/>
</dbReference>
<keyword evidence="3 6" id="KW-1133">Transmembrane helix</keyword>
<dbReference type="Proteomes" id="UP000298493">
    <property type="component" value="Unassembled WGS sequence"/>
</dbReference>
<dbReference type="EMBL" id="SNSC02000015">
    <property type="protein sequence ID" value="TID17999.1"/>
    <property type="molecule type" value="Genomic_DNA"/>
</dbReference>
<keyword evidence="2 6" id="KW-0812">Transmembrane</keyword>